<dbReference type="RefSeq" id="WP_236998480.1">
    <property type="nucleotide sequence ID" value="NZ_JAKKOR010000009.1"/>
</dbReference>
<gene>
    <name evidence="13" type="primary">nadC</name>
    <name evidence="13" type="ORF">L5G33_12320</name>
</gene>
<evidence type="ECO:0000256" key="4">
    <source>
        <dbReference type="ARBA" id="ARBA00011944"/>
    </source>
</evidence>
<dbReference type="EC" id="2.4.2.19" evidence="4"/>
<dbReference type="InterPro" id="IPR002638">
    <property type="entry name" value="Quinolinate_PRibosylTrfase_C"/>
</dbReference>
<dbReference type="InterPro" id="IPR027277">
    <property type="entry name" value="NadC/ModD"/>
</dbReference>
<comment type="pathway">
    <text evidence="2">Cofactor biosynthesis; NAD(+) biosynthesis; nicotinate D-ribonucleotide from quinolinate: step 1/1.</text>
</comment>
<evidence type="ECO:0000313" key="14">
    <source>
        <dbReference type="Proteomes" id="UP001200110"/>
    </source>
</evidence>
<comment type="catalytic activity">
    <reaction evidence="9">
        <text>nicotinate beta-D-ribonucleotide + CO2 + diphosphate = quinolinate + 5-phospho-alpha-D-ribose 1-diphosphate + 2 H(+)</text>
        <dbReference type="Rhea" id="RHEA:12733"/>
        <dbReference type="ChEBI" id="CHEBI:15378"/>
        <dbReference type="ChEBI" id="CHEBI:16526"/>
        <dbReference type="ChEBI" id="CHEBI:29959"/>
        <dbReference type="ChEBI" id="CHEBI:33019"/>
        <dbReference type="ChEBI" id="CHEBI:57502"/>
        <dbReference type="ChEBI" id="CHEBI:58017"/>
        <dbReference type="EC" id="2.4.2.19"/>
    </reaction>
</comment>
<dbReference type="InterPro" id="IPR013785">
    <property type="entry name" value="Aldolase_TIM"/>
</dbReference>
<dbReference type="Gene3D" id="3.90.1170.20">
    <property type="entry name" value="Quinolinate phosphoribosyl transferase, N-terminal domain"/>
    <property type="match status" value="1"/>
</dbReference>
<evidence type="ECO:0000256" key="2">
    <source>
        <dbReference type="ARBA" id="ARBA00004893"/>
    </source>
</evidence>
<dbReference type="NCBIfam" id="TIGR00078">
    <property type="entry name" value="nadC"/>
    <property type="match status" value="1"/>
</dbReference>
<keyword evidence="6 10" id="KW-0328">Glycosyltransferase</keyword>
<dbReference type="PANTHER" id="PTHR32179:SF3">
    <property type="entry name" value="NICOTINATE-NUCLEOTIDE PYROPHOSPHORYLASE [CARBOXYLATING]"/>
    <property type="match status" value="1"/>
</dbReference>
<evidence type="ECO:0000313" key="13">
    <source>
        <dbReference type="EMBL" id="MCF8589245.1"/>
    </source>
</evidence>
<sequence length="298" mass="31394">MTGTFIGDETTASQLVLDVAEEDLLALIRTALIEDLRYGPDITSLATVPEDDVAQARIVSRQDGVVAGLPVVLAVFDQVIGSGRYEVTARIDDGDRVESGTVALALTAPARALLTAERTALNLLCHLSGVATATAAWVDAVDGTTAKIRDSRKTLPGMRALQKYAVRAGGGVNHRMGLGDAALIKDNHVVAAGGVAQALEAVRAVAPDVPVEVEVDSLTQLDEVLPLNPQLVLLDNFEPWETQMAVQRRDATAPETKLESSGGLSLEVAMDYARTGVDYLAVGALTHSVTVLDFGLDM</sequence>
<evidence type="ECO:0000256" key="7">
    <source>
        <dbReference type="ARBA" id="ARBA00022679"/>
    </source>
</evidence>
<dbReference type="InterPro" id="IPR036068">
    <property type="entry name" value="Nicotinate_pribotase-like_C"/>
</dbReference>
<evidence type="ECO:0000256" key="10">
    <source>
        <dbReference type="PIRNR" id="PIRNR006250"/>
    </source>
</evidence>
<dbReference type="SUPFAM" id="SSF54675">
    <property type="entry name" value="Nicotinate/Quinolinate PRTase N-terminal domain-like"/>
    <property type="match status" value="1"/>
</dbReference>
<evidence type="ECO:0000256" key="9">
    <source>
        <dbReference type="ARBA" id="ARBA00047445"/>
    </source>
</evidence>
<dbReference type="InterPro" id="IPR037128">
    <property type="entry name" value="Quinolinate_PRibosylTase_N_sf"/>
</dbReference>
<feature type="domain" description="Quinolinate phosphoribosyl transferase N-terminal" evidence="12">
    <location>
        <begin position="41"/>
        <end position="128"/>
    </location>
</feature>
<keyword evidence="14" id="KW-1185">Reference proteome</keyword>
<dbReference type="InterPro" id="IPR022412">
    <property type="entry name" value="Quinolinate_PRibosylTrfase_N"/>
</dbReference>
<dbReference type="SUPFAM" id="SSF51690">
    <property type="entry name" value="Nicotinate/Quinolinate PRTase C-terminal domain-like"/>
    <property type="match status" value="1"/>
</dbReference>
<accession>A0ABS9IUK7</accession>
<dbReference type="Gene3D" id="3.20.20.70">
    <property type="entry name" value="Aldolase class I"/>
    <property type="match status" value="1"/>
</dbReference>
<dbReference type="InterPro" id="IPR004393">
    <property type="entry name" value="NadC"/>
</dbReference>
<comment type="similarity">
    <text evidence="3 10">Belongs to the NadC/ModD family.</text>
</comment>
<dbReference type="CDD" id="cd01572">
    <property type="entry name" value="QPRTase"/>
    <property type="match status" value="1"/>
</dbReference>
<protein>
    <recommendedName>
        <fullName evidence="4">nicotinate-nucleotide diphosphorylase (carboxylating)</fullName>
        <ecNumber evidence="4">2.4.2.19</ecNumber>
    </recommendedName>
    <alternativeName>
        <fullName evidence="8">Quinolinate phosphoribosyltransferase [decarboxylating]</fullName>
    </alternativeName>
</protein>
<evidence type="ECO:0000256" key="6">
    <source>
        <dbReference type="ARBA" id="ARBA00022676"/>
    </source>
</evidence>
<feature type="domain" description="Quinolinate phosphoribosyl transferase C-terminal" evidence="11">
    <location>
        <begin position="130"/>
        <end position="297"/>
    </location>
</feature>
<dbReference type="Pfam" id="PF02749">
    <property type="entry name" value="QRPTase_N"/>
    <property type="match status" value="1"/>
</dbReference>
<comment type="caution">
    <text evidence="13">The sequence shown here is derived from an EMBL/GenBank/DDBJ whole genome shotgun (WGS) entry which is preliminary data.</text>
</comment>
<evidence type="ECO:0000256" key="5">
    <source>
        <dbReference type="ARBA" id="ARBA00022642"/>
    </source>
</evidence>
<name>A0ABS9IUK7_9ACTN</name>
<dbReference type="GO" id="GO:0004514">
    <property type="term" value="F:nicotinate-nucleotide diphosphorylase (carboxylating) activity"/>
    <property type="evidence" value="ECO:0007669"/>
    <property type="project" value="UniProtKB-EC"/>
</dbReference>
<keyword evidence="7 10" id="KW-0808">Transferase</keyword>
<evidence type="ECO:0000259" key="11">
    <source>
        <dbReference type="Pfam" id="PF01729"/>
    </source>
</evidence>
<comment type="function">
    <text evidence="1">Involved in the catabolism of quinolinic acid (QA).</text>
</comment>
<dbReference type="PANTHER" id="PTHR32179">
    <property type="entry name" value="NICOTINATE-NUCLEOTIDE PYROPHOSPHORYLASE [CARBOXYLATING]"/>
    <property type="match status" value="1"/>
</dbReference>
<reference evidence="13 14" key="1">
    <citation type="submission" date="2022-01" db="EMBL/GenBank/DDBJ databases">
        <authorList>
            <person name="Huang Y."/>
        </authorList>
    </citation>
    <scope>NUCLEOTIDE SEQUENCE [LARGE SCALE GENOMIC DNA]</scope>
    <source>
        <strain evidence="13 14">HY366</strain>
    </source>
</reference>
<organism evidence="13 14">
    <name type="scientific">Gordonia liuliyuniae</name>
    <dbReference type="NCBI Taxonomy" id="2911517"/>
    <lineage>
        <taxon>Bacteria</taxon>
        <taxon>Bacillati</taxon>
        <taxon>Actinomycetota</taxon>
        <taxon>Actinomycetes</taxon>
        <taxon>Mycobacteriales</taxon>
        <taxon>Gordoniaceae</taxon>
        <taxon>Gordonia</taxon>
    </lineage>
</organism>
<dbReference type="Pfam" id="PF01729">
    <property type="entry name" value="QRPTase_C"/>
    <property type="match status" value="1"/>
</dbReference>
<evidence type="ECO:0000256" key="1">
    <source>
        <dbReference type="ARBA" id="ARBA00003237"/>
    </source>
</evidence>
<evidence type="ECO:0000256" key="8">
    <source>
        <dbReference type="ARBA" id="ARBA00033102"/>
    </source>
</evidence>
<keyword evidence="5" id="KW-0662">Pyridine nucleotide biosynthesis</keyword>
<dbReference type="EMBL" id="JAKKOR010000009">
    <property type="protein sequence ID" value="MCF8589245.1"/>
    <property type="molecule type" value="Genomic_DNA"/>
</dbReference>
<proteinExistence type="inferred from homology"/>
<dbReference type="PIRSF" id="PIRSF006250">
    <property type="entry name" value="NadC_ModD"/>
    <property type="match status" value="1"/>
</dbReference>
<dbReference type="Proteomes" id="UP001200110">
    <property type="component" value="Unassembled WGS sequence"/>
</dbReference>
<evidence type="ECO:0000259" key="12">
    <source>
        <dbReference type="Pfam" id="PF02749"/>
    </source>
</evidence>
<evidence type="ECO:0000256" key="3">
    <source>
        <dbReference type="ARBA" id="ARBA00009400"/>
    </source>
</evidence>